<evidence type="ECO:0000256" key="1">
    <source>
        <dbReference type="SAM" id="Phobius"/>
    </source>
</evidence>
<feature type="transmembrane region" description="Helical" evidence="1">
    <location>
        <begin position="136"/>
        <end position="155"/>
    </location>
</feature>
<dbReference type="Proteomes" id="UP001199054">
    <property type="component" value="Unassembled WGS sequence"/>
</dbReference>
<evidence type="ECO:0000313" key="2">
    <source>
        <dbReference type="EMBL" id="MCB5183294.1"/>
    </source>
</evidence>
<feature type="transmembrane region" description="Helical" evidence="1">
    <location>
        <begin position="103"/>
        <end position="124"/>
    </location>
</feature>
<name>A0ABS8BFI4_9ACTN</name>
<reference evidence="2 3" key="1">
    <citation type="submission" date="2021-10" db="EMBL/GenBank/DDBJ databases">
        <title>Streptomyces sp. strain SMC 277, a novel streptomycete isolated from soil.</title>
        <authorList>
            <person name="Chanama M."/>
        </authorList>
    </citation>
    <scope>NUCLEOTIDE SEQUENCE [LARGE SCALE GENOMIC DNA]</scope>
    <source>
        <strain evidence="2 3">SMC 277</strain>
    </source>
</reference>
<keyword evidence="1" id="KW-0472">Membrane</keyword>
<feature type="transmembrane region" description="Helical" evidence="1">
    <location>
        <begin position="199"/>
        <end position="221"/>
    </location>
</feature>
<organism evidence="2 3">
    <name type="scientific">Streptomyces antimicrobicus</name>
    <dbReference type="NCBI Taxonomy" id="2883108"/>
    <lineage>
        <taxon>Bacteria</taxon>
        <taxon>Bacillati</taxon>
        <taxon>Actinomycetota</taxon>
        <taxon>Actinomycetes</taxon>
        <taxon>Kitasatosporales</taxon>
        <taxon>Streptomycetaceae</taxon>
        <taxon>Streptomyces</taxon>
    </lineage>
</organism>
<keyword evidence="1" id="KW-0812">Transmembrane</keyword>
<evidence type="ECO:0000313" key="3">
    <source>
        <dbReference type="Proteomes" id="UP001199054"/>
    </source>
</evidence>
<feature type="transmembrane region" description="Helical" evidence="1">
    <location>
        <begin position="71"/>
        <end position="91"/>
    </location>
</feature>
<dbReference type="EMBL" id="JAJAUY010000199">
    <property type="protein sequence ID" value="MCB5183294.1"/>
    <property type="molecule type" value="Genomic_DNA"/>
</dbReference>
<sequence>MENVPSVDVGPPDDLGLRKVHIDGKPAGKVRSCKELQRLLRRAGLPFDHAIHWLGGDSTVWPDRRWRRRAFGALVVAGCLLTTAVLVKIGFKDASSALTYFGRIAGITFLAAAVVELAAAAAAIDHWGRRQVRFSGVVVLCGAVGAFLVGLVLLLVQIDGGVYTPYLWLWIVLLIWSSWALWVLVRARAWKGLLHPRSIAVGVVVSFLLAVANLGYTLIYLPSVTSPVILSRAEFRKPTLNEAGTKMFLPVHLTTKNSGQVPVYVLGTILWVRGGPEAAPRNLIRAREFIAPPGQLLSPGEEITRDEVVVINPQRTDLETVTAQTELYAVRKDKMTISPDYERSMEYREGIEAQGKENDPQGPQDVNYFRYQADITSSSEIGNVTRGERRVTFWWVRKGQWPYLYVDVAPPGRRRAFDPADPGAARSAAQAYGVVVVRGSRAAVPFAELQERARSGHSTG</sequence>
<proteinExistence type="predicted"/>
<feature type="transmembrane region" description="Helical" evidence="1">
    <location>
        <begin position="167"/>
        <end position="187"/>
    </location>
</feature>
<dbReference type="RefSeq" id="WP_226730628.1">
    <property type="nucleotide sequence ID" value="NZ_JAJAUY010000199.1"/>
</dbReference>
<accession>A0ABS8BFI4</accession>
<protein>
    <submittedName>
        <fullName evidence="2">Uncharacterized protein</fullName>
    </submittedName>
</protein>
<comment type="caution">
    <text evidence="2">The sequence shown here is derived from an EMBL/GenBank/DDBJ whole genome shotgun (WGS) entry which is preliminary data.</text>
</comment>
<keyword evidence="1" id="KW-1133">Transmembrane helix</keyword>
<gene>
    <name evidence="2" type="ORF">LG632_28545</name>
</gene>
<keyword evidence="3" id="KW-1185">Reference proteome</keyword>